<accession>A0ABR1X704</accession>
<protein>
    <submittedName>
        <fullName evidence="1">Uncharacterized protein</fullName>
    </submittedName>
</protein>
<name>A0ABR1X704_9PEZI</name>
<dbReference type="EMBL" id="JAQQWL010000001">
    <property type="protein sequence ID" value="KAK8091223.1"/>
    <property type="molecule type" value="Genomic_DNA"/>
</dbReference>
<dbReference type="RefSeq" id="XP_066722769.1">
    <property type="nucleotide sequence ID" value="XM_066852137.1"/>
</dbReference>
<dbReference type="Proteomes" id="UP001480595">
    <property type="component" value="Unassembled WGS sequence"/>
</dbReference>
<evidence type="ECO:0000313" key="2">
    <source>
        <dbReference type="Proteomes" id="UP001480595"/>
    </source>
</evidence>
<reference evidence="1 2" key="1">
    <citation type="submission" date="2023-01" db="EMBL/GenBank/DDBJ databases">
        <title>Analysis of 21 Apiospora genomes using comparative genomics revels a genus with tremendous synthesis potential of carbohydrate active enzymes and secondary metabolites.</title>
        <authorList>
            <person name="Sorensen T."/>
        </authorList>
    </citation>
    <scope>NUCLEOTIDE SEQUENCE [LARGE SCALE GENOMIC DNA]</scope>
    <source>
        <strain evidence="1 2">CBS 135458</strain>
    </source>
</reference>
<sequence length="361" mass="41264">MSQISFGVEIETAIDCKFDLTLNAEPKRQKRSAPAGLYIAEILREEHGIACSKSDGDGKDYKICQTEFDITLEHGQYDEKPNETPNGKPPVAAPLELKTAVMVDNGEWRTTLANIDLVLQGNLAQRASRKFGALYYTNTHILYPTRTTLPDFPVKEARLIVFATFVFKEAMDKLMPGMIRHTIWSQKWGWEKNTYAMDNTHKDYETILDLHRELLCIDKNKKGGKDEARNFKWNLSGGKSKTGLQWKTIEFRPIPPLVSRGQLSTWVDFIFSFVRAATSINEDDLTKAEDVGRIYELYGLKNELNEVEVENLLEFIKPHAKGVEDFEKFGSNLEGIRKKVEEFFDPLLPKPLHAKEETKKT</sequence>
<evidence type="ECO:0000313" key="1">
    <source>
        <dbReference type="EMBL" id="KAK8091223.1"/>
    </source>
</evidence>
<keyword evidence="2" id="KW-1185">Reference proteome</keyword>
<comment type="caution">
    <text evidence="1">The sequence shown here is derived from an EMBL/GenBank/DDBJ whole genome shotgun (WGS) entry which is preliminary data.</text>
</comment>
<proteinExistence type="predicted"/>
<gene>
    <name evidence="1" type="ORF">PG994_000728</name>
</gene>
<dbReference type="GeneID" id="92085200"/>
<organism evidence="1 2">
    <name type="scientific">Apiospora phragmitis</name>
    <dbReference type="NCBI Taxonomy" id="2905665"/>
    <lineage>
        <taxon>Eukaryota</taxon>
        <taxon>Fungi</taxon>
        <taxon>Dikarya</taxon>
        <taxon>Ascomycota</taxon>
        <taxon>Pezizomycotina</taxon>
        <taxon>Sordariomycetes</taxon>
        <taxon>Xylariomycetidae</taxon>
        <taxon>Amphisphaeriales</taxon>
        <taxon>Apiosporaceae</taxon>
        <taxon>Apiospora</taxon>
    </lineage>
</organism>